<dbReference type="InterPro" id="IPR000994">
    <property type="entry name" value="Pept_M24"/>
</dbReference>
<gene>
    <name evidence="2" type="ORF">NL394_01535</name>
</gene>
<dbReference type="Proteomes" id="UP001163293">
    <property type="component" value="Chromosome"/>
</dbReference>
<dbReference type="AlphaFoldDB" id="A0AAX3ELI8"/>
<dbReference type="PANTHER" id="PTHR46112">
    <property type="entry name" value="AMINOPEPTIDASE"/>
    <property type="match status" value="1"/>
</dbReference>
<dbReference type="Pfam" id="PF00557">
    <property type="entry name" value="Peptidase_M24"/>
    <property type="match status" value="1"/>
</dbReference>
<dbReference type="Gene3D" id="3.40.350.10">
    <property type="entry name" value="Creatinase/prolidase N-terminal domain"/>
    <property type="match status" value="1"/>
</dbReference>
<dbReference type="CDD" id="cd01066">
    <property type="entry name" value="APP_MetAP"/>
    <property type="match status" value="1"/>
</dbReference>
<name>A0AAX3ELI8_PAEUR</name>
<dbReference type="RefSeq" id="WP_036300216.1">
    <property type="nucleotide sequence ID" value="NZ_CP043010.1"/>
</dbReference>
<dbReference type="InterPro" id="IPR029149">
    <property type="entry name" value="Creatin/AminoP/Spt16_N"/>
</dbReference>
<evidence type="ECO:0000259" key="1">
    <source>
        <dbReference type="Pfam" id="PF00557"/>
    </source>
</evidence>
<reference evidence="2" key="1">
    <citation type="submission" date="2022-07" db="EMBL/GenBank/DDBJ databases">
        <authorList>
            <person name="Wu T."/>
        </authorList>
    </citation>
    <scope>NUCLEOTIDE SEQUENCE</scope>
    <source>
        <strain evidence="2">SD-1</strain>
    </source>
</reference>
<dbReference type="InterPro" id="IPR036005">
    <property type="entry name" value="Creatinase/aminopeptidase-like"/>
</dbReference>
<dbReference type="EMBL" id="CP101185">
    <property type="protein sequence ID" value="UYV97959.1"/>
    <property type="molecule type" value="Genomic_DNA"/>
</dbReference>
<evidence type="ECO:0000313" key="3">
    <source>
        <dbReference type="Proteomes" id="UP001163293"/>
    </source>
</evidence>
<sequence length="460" mass="51409">MKNTGTTGTNAVDWEARVDFERLRDARLRRLKEQLNRSDLGAVLAFDFSNIRYMSATHIGTWAMDKLIRFALLTRNTDPIVWDFGSAAKHHALYNPWLDVTTSEMDADPHAPHEGAKRPRLESGARAGLSTLRGAFPPDAEMATDLAKKIKRELEKFGLAHAPLGVDVIELPVLIALQKEGIEVVDGQQVFMEARRIKTPDEIRLLTQAASMVDAAYEELHRFLRPGVRENEAVGVVAKTLYDLGSEYVEGVNAISGERCSPHPHVFSDRLIRPGDPAFFDILHSWNGYRTCYYRTFAVGSASSKQRDAYTRAREYMDRAIALVKPGATTADIVAVWPEAQEFGFANEMEAFALQYGHGVGLSIWEKPIFSRLTSFDHPETIEEGMVFALETYWPSADGWGAARIEEELVVTADGCEVITKFPAEELIVAGRQYYTIDGPLNTNRDSQSHLNTTWGRGQS</sequence>
<dbReference type="PANTHER" id="PTHR46112:SF2">
    <property type="entry name" value="XAA-PRO AMINOPEPTIDASE P-RELATED"/>
    <property type="match status" value="1"/>
</dbReference>
<protein>
    <submittedName>
        <fullName evidence="2">Xaa-Pro peptidase family protein</fullName>
    </submittedName>
</protein>
<feature type="domain" description="Peptidase M24" evidence="1">
    <location>
        <begin position="205"/>
        <end position="413"/>
    </location>
</feature>
<organism evidence="2 3">
    <name type="scientific">Paenarthrobacter ureafaciens</name>
    <dbReference type="NCBI Taxonomy" id="37931"/>
    <lineage>
        <taxon>Bacteria</taxon>
        <taxon>Bacillati</taxon>
        <taxon>Actinomycetota</taxon>
        <taxon>Actinomycetes</taxon>
        <taxon>Micrococcales</taxon>
        <taxon>Micrococcaceae</taxon>
        <taxon>Paenarthrobacter</taxon>
    </lineage>
</organism>
<proteinExistence type="predicted"/>
<dbReference type="Gene3D" id="3.90.230.10">
    <property type="entry name" value="Creatinase/methionine aminopeptidase superfamily"/>
    <property type="match status" value="1"/>
</dbReference>
<dbReference type="InterPro" id="IPR050659">
    <property type="entry name" value="Peptidase_M24B"/>
</dbReference>
<evidence type="ECO:0000313" key="2">
    <source>
        <dbReference type="EMBL" id="UYV97959.1"/>
    </source>
</evidence>
<dbReference type="SUPFAM" id="SSF55920">
    <property type="entry name" value="Creatinase/aminopeptidase"/>
    <property type="match status" value="1"/>
</dbReference>
<accession>A0AAX3ELI8</accession>
<keyword evidence="3" id="KW-1185">Reference proteome</keyword>